<keyword evidence="2" id="KW-1185">Reference proteome</keyword>
<evidence type="ECO:0000313" key="2">
    <source>
        <dbReference type="Proteomes" id="UP001431783"/>
    </source>
</evidence>
<dbReference type="Proteomes" id="UP001431783">
    <property type="component" value="Unassembled WGS sequence"/>
</dbReference>
<accession>A0AAW1U982</accession>
<protein>
    <recommendedName>
        <fullName evidence="3">Retrotransposon gag domain-containing protein</fullName>
    </recommendedName>
</protein>
<organism evidence="1 2">
    <name type="scientific">Henosepilachna vigintioctopunctata</name>
    <dbReference type="NCBI Taxonomy" id="420089"/>
    <lineage>
        <taxon>Eukaryota</taxon>
        <taxon>Metazoa</taxon>
        <taxon>Ecdysozoa</taxon>
        <taxon>Arthropoda</taxon>
        <taxon>Hexapoda</taxon>
        <taxon>Insecta</taxon>
        <taxon>Pterygota</taxon>
        <taxon>Neoptera</taxon>
        <taxon>Endopterygota</taxon>
        <taxon>Coleoptera</taxon>
        <taxon>Polyphaga</taxon>
        <taxon>Cucujiformia</taxon>
        <taxon>Coccinelloidea</taxon>
        <taxon>Coccinellidae</taxon>
        <taxon>Epilachninae</taxon>
        <taxon>Epilachnini</taxon>
        <taxon>Henosepilachna</taxon>
    </lineage>
</organism>
<dbReference type="EMBL" id="JARQZJ010000036">
    <property type="protein sequence ID" value="KAK9876481.1"/>
    <property type="molecule type" value="Genomic_DNA"/>
</dbReference>
<gene>
    <name evidence="1" type="ORF">WA026_012793</name>
</gene>
<proteinExistence type="predicted"/>
<name>A0AAW1U982_9CUCU</name>
<sequence>MNSHNLGVNFSTKEQLNYELKIRGVITIKEFHRKSVILARLLEQEKKRNIDVKSFIDPEYSSDSETVVITASFAKINELLEEFEGTDKDSDFVRILNYIIHTYFRIERIVIPEQDVGNLIKNFELESHASALEFEAILFEKLKTMILIYNQIMFLYLLQFLRFCLPTPLYMMSQKKSLPVYQRNLTYSGNKNESLFPFLSRVEKYCKSRNVTKSELFVCAAELFSGAALYWFRSVESKVRDWNSLVNLLKEQFLP</sequence>
<evidence type="ECO:0000313" key="1">
    <source>
        <dbReference type="EMBL" id="KAK9876481.1"/>
    </source>
</evidence>
<reference evidence="1 2" key="1">
    <citation type="submission" date="2023-03" db="EMBL/GenBank/DDBJ databases">
        <title>Genome insight into feeding habits of ladybird beetles.</title>
        <authorList>
            <person name="Li H.-S."/>
            <person name="Huang Y.-H."/>
            <person name="Pang H."/>
        </authorList>
    </citation>
    <scope>NUCLEOTIDE SEQUENCE [LARGE SCALE GENOMIC DNA]</scope>
    <source>
        <strain evidence="1">SYSU_2023b</strain>
        <tissue evidence="1">Whole body</tissue>
    </source>
</reference>
<comment type="caution">
    <text evidence="1">The sequence shown here is derived from an EMBL/GenBank/DDBJ whole genome shotgun (WGS) entry which is preliminary data.</text>
</comment>
<evidence type="ECO:0008006" key="3">
    <source>
        <dbReference type="Google" id="ProtNLM"/>
    </source>
</evidence>
<dbReference type="AlphaFoldDB" id="A0AAW1U982"/>